<reference evidence="1 2" key="1">
    <citation type="submission" date="2020-08" db="EMBL/GenBank/DDBJ databases">
        <title>Emergence of ISAba1-mediated novel tet(X) in Acinetobacter variabilis from a chicken farm.</title>
        <authorList>
            <person name="Peng K."/>
            <person name="Li R."/>
        </authorList>
    </citation>
    <scope>NUCLEOTIDE SEQUENCE [LARGE SCALE GENOMIC DNA]</scope>
    <source>
        <strain evidence="1 2">XM9F202-2</strain>
    </source>
</reference>
<dbReference type="AlphaFoldDB" id="A0A7T7WG03"/>
<evidence type="ECO:0000313" key="2">
    <source>
        <dbReference type="Proteomes" id="UP000596079"/>
    </source>
</evidence>
<name>A0A7T7WG03_9GAMM</name>
<dbReference type="Proteomes" id="UP000596079">
    <property type="component" value="Chromosome"/>
</dbReference>
<proteinExistence type="predicted"/>
<evidence type="ECO:0000313" key="1">
    <source>
        <dbReference type="EMBL" id="QQN86775.1"/>
    </source>
</evidence>
<gene>
    <name evidence="1" type="ORF">IAQ69_07705</name>
</gene>
<accession>A0A7T7WG03</accession>
<protein>
    <submittedName>
        <fullName evidence="1">Uncharacterized protein</fullName>
    </submittedName>
</protein>
<dbReference type="RefSeq" id="WP_200228477.1">
    <property type="nucleotide sequence ID" value="NZ_CP060811.1"/>
</dbReference>
<organism evidence="1 2">
    <name type="scientific">Acinetobacter variabilis</name>
    <dbReference type="NCBI Taxonomy" id="70346"/>
    <lineage>
        <taxon>Bacteria</taxon>
        <taxon>Pseudomonadati</taxon>
        <taxon>Pseudomonadota</taxon>
        <taxon>Gammaproteobacteria</taxon>
        <taxon>Moraxellales</taxon>
        <taxon>Moraxellaceae</taxon>
        <taxon>Acinetobacter</taxon>
    </lineage>
</organism>
<dbReference type="EMBL" id="CP060811">
    <property type="protein sequence ID" value="QQN86775.1"/>
    <property type="molecule type" value="Genomic_DNA"/>
</dbReference>
<sequence>MLRQFFKQIWFVMLMVFAVSWSGMSIASAKTMHLETSAKQMSSHCQEMAKIEKLHRQHQAMHGSAHDMSQDMDCHSDLNEHKDDCLDCIYSSCHNLSSWIDVEISKLTLPEIYSLETNFISNYQAKHLAGYWQEILRPPKA</sequence>